<reference evidence="1 2" key="1">
    <citation type="submission" date="2014-06" db="EMBL/GenBank/DDBJ databases">
        <title>Whole Genome Sequences of Three Symbiotic Endozoicomonas Bacteria.</title>
        <authorList>
            <person name="Neave M.J."/>
            <person name="Apprill A."/>
            <person name="Voolstra C.R."/>
        </authorList>
    </citation>
    <scope>NUCLEOTIDE SEQUENCE [LARGE SCALE GENOMIC DNA]</scope>
    <source>
        <strain evidence="1 2">DSM 25634</strain>
    </source>
</reference>
<accession>A0A081NE01</accession>
<sequence length="109" mass="12269">MKLKTLTFALPASIVTGALIIGYSIERHRQAQLCSVITSTYPKLLEAVVIGHQALDHIEARAQDEEQKEFPHKIKTAARYGEALEKAFGVSCFHYASEQEYLRKQKPNP</sequence>
<keyword evidence="2" id="KW-1185">Reference proteome</keyword>
<dbReference type="AlphaFoldDB" id="A0A081NE01"/>
<dbReference type="Proteomes" id="UP000028073">
    <property type="component" value="Unassembled WGS sequence"/>
</dbReference>
<evidence type="ECO:0000313" key="1">
    <source>
        <dbReference type="EMBL" id="KEQ16674.1"/>
    </source>
</evidence>
<dbReference type="EMBL" id="JOKH01000004">
    <property type="protein sequence ID" value="KEQ16674.1"/>
    <property type="molecule type" value="Genomic_DNA"/>
</dbReference>
<organism evidence="1 2">
    <name type="scientific">Endozoicomonas numazuensis</name>
    <dbReference type="NCBI Taxonomy" id="1137799"/>
    <lineage>
        <taxon>Bacteria</taxon>
        <taxon>Pseudomonadati</taxon>
        <taxon>Pseudomonadota</taxon>
        <taxon>Gammaproteobacteria</taxon>
        <taxon>Oceanospirillales</taxon>
        <taxon>Endozoicomonadaceae</taxon>
        <taxon>Endozoicomonas</taxon>
    </lineage>
</organism>
<proteinExistence type="predicted"/>
<comment type="caution">
    <text evidence="1">The sequence shown here is derived from an EMBL/GenBank/DDBJ whole genome shotgun (WGS) entry which is preliminary data.</text>
</comment>
<name>A0A081NE01_9GAMM</name>
<gene>
    <name evidence="1" type="ORF">GZ78_18385</name>
</gene>
<dbReference type="RefSeq" id="WP_152558795.1">
    <property type="nucleotide sequence ID" value="NZ_JOKH01000004.1"/>
</dbReference>
<dbReference type="OrthoDB" id="9839873at2"/>
<evidence type="ECO:0000313" key="2">
    <source>
        <dbReference type="Proteomes" id="UP000028073"/>
    </source>
</evidence>
<protein>
    <submittedName>
        <fullName evidence="1">Uncharacterized protein</fullName>
    </submittedName>
</protein>